<evidence type="ECO:0000259" key="4">
    <source>
        <dbReference type="Pfam" id="PF01826"/>
    </source>
</evidence>
<evidence type="ECO:0000256" key="2">
    <source>
        <dbReference type="ARBA" id="ARBA00023157"/>
    </source>
</evidence>
<dbReference type="AlphaFoldDB" id="A0A131YEQ9"/>
<dbReference type="InterPro" id="IPR036084">
    <property type="entry name" value="Ser_inhib-like_sf"/>
</dbReference>
<feature type="signal peptide" evidence="3">
    <location>
        <begin position="1"/>
        <end position="23"/>
    </location>
</feature>
<dbReference type="SUPFAM" id="SSF57567">
    <property type="entry name" value="Serine protease inhibitors"/>
    <property type="match status" value="3"/>
</dbReference>
<dbReference type="PANTHER" id="PTHR23259">
    <property type="entry name" value="RIDDLE"/>
    <property type="match status" value="1"/>
</dbReference>
<keyword evidence="2" id="KW-1015">Disulfide bond</keyword>
<proteinExistence type="predicted"/>
<dbReference type="GO" id="GO:0030414">
    <property type="term" value="F:peptidase inhibitor activity"/>
    <property type="evidence" value="ECO:0007669"/>
    <property type="project" value="UniProtKB-KW"/>
</dbReference>
<evidence type="ECO:0000256" key="3">
    <source>
        <dbReference type="SAM" id="SignalP"/>
    </source>
</evidence>
<dbReference type="EMBL" id="GEDV01010743">
    <property type="protein sequence ID" value="JAP77814.1"/>
    <property type="molecule type" value="Transcribed_RNA"/>
</dbReference>
<reference evidence="5" key="1">
    <citation type="journal article" date="2016" name="Ticks Tick Borne Dis.">
        <title>De novo assembly and annotation of the salivary gland transcriptome of Rhipicephalus appendiculatus male and female ticks during blood feeding.</title>
        <authorList>
            <person name="de Castro M.H."/>
            <person name="de Klerk D."/>
            <person name="Pienaar R."/>
            <person name="Latif A.A."/>
            <person name="Rees D.J."/>
            <person name="Mans B.J."/>
        </authorList>
    </citation>
    <scope>NUCLEOTIDE SEQUENCE</scope>
    <source>
        <tissue evidence="5">Salivary glands</tissue>
    </source>
</reference>
<dbReference type="Gene3D" id="2.10.25.10">
    <property type="entry name" value="Laminin"/>
    <property type="match status" value="3"/>
</dbReference>
<feature type="domain" description="TIL" evidence="4">
    <location>
        <begin position="86"/>
        <end position="139"/>
    </location>
</feature>
<accession>A0A131YEQ9</accession>
<name>A0A131YEQ9_RHIAP</name>
<sequence length="204" mass="23450">MRNSGVVLLFLSALCICLAYASARHKCYDTEVQVWYPMMDRFCKPWITFEREMYKRRYCLCKQGYVRNAWGHCIKESECNKCTYVRNADYNQCSSSCPLVCGQRPPSVCTLQCAIGCACAPGFVLDPWYKKYCVPASTCPPSCPRNSVFQTCTTTCPQTCESPYWRNCEIQCHRGECTCLPGYVKKLVRGEQKCVSWNRCSLRE</sequence>
<feature type="chain" id="PRO_5007284875" evidence="3">
    <location>
        <begin position="24"/>
        <end position="204"/>
    </location>
</feature>
<evidence type="ECO:0000256" key="1">
    <source>
        <dbReference type="ARBA" id="ARBA00022690"/>
    </source>
</evidence>
<dbReference type="InterPro" id="IPR051368">
    <property type="entry name" value="SerProtInhib-TIL_Domain"/>
</dbReference>
<dbReference type="CDD" id="cd19941">
    <property type="entry name" value="TIL"/>
    <property type="match status" value="1"/>
</dbReference>
<keyword evidence="1" id="KW-0646">Protease inhibitor</keyword>
<dbReference type="PANTHER" id="PTHR23259:SF70">
    <property type="entry name" value="ACCESSORY GLAND PROTEIN ACP62F-RELATED"/>
    <property type="match status" value="1"/>
</dbReference>
<dbReference type="Pfam" id="PF01826">
    <property type="entry name" value="TIL"/>
    <property type="match status" value="2"/>
</dbReference>
<protein>
    <submittedName>
        <fullName evidence="5">TIL domain containing protein</fullName>
    </submittedName>
</protein>
<keyword evidence="3" id="KW-0732">Signal</keyword>
<feature type="domain" description="TIL" evidence="4">
    <location>
        <begin position="143"/>
        <end position="200"/>
    </location>
</feature>
<organism evidence="5">
    <name type="scientific">Rhipicephalus appendiculatus</name>
    <name type="common">Brown ear tick</name>
    <dbReference type="NCBI Taxonomy" id="34631"/>
    <lineage>
        <taxon>Eukaryota</taxon>
        <taxon>Metazoa</taxon>
        <taxon>Ecdysozoa</taxon>
        <taxon>Arthropoda</taxon>
        <taxon>Chelicerata</taxon>
        <taxon>Arachnida</taxon>
        <taxon>Acari</taxon>
        <taxon>Parasitiformes</taxon>
        <taxon>Ixodida</taxon>
        <taxon>Ixodoidea</taxon>
        <taxon>Ixodidae</taxon>
        <taxon>Rhipicephalinae</taxon>
        <taxon>Rhipicephalus</taxon>
        <taxon>Rhipicephalus</taxon>
    </lineage>
</organism>
<evidence type="ECO:0000313" key="5">
    <source>
        <dbReference type="EMBL" id="JAP77814.1"/>
    </source>
</evidence>
<dbReference type="InterPro" id="IPR002919">
    <property type="entry name" value="TIL_dom"/>
</dbReference>